<gene>
    <name evidence="1" type="ORF">IFK94_09375</name>
</gene>
<organism evidence="1 2">
    <name type="scientific">Candidatus Polarisedimenticola svalbardensis</name>
    <dbReference type="NCBI Taxonomy" id="2886004"/>
    <lineage>
        <taxon>Bacteria</taxon>
        <taxon>Pseudomonadati</taxon>
        <taxon>Acidobacteriota</taxon>
        <taxon>Candidatus Polarisedimenticolia</taxon>
        <taxon>Candidatus Polarisedimenticolales</taxon>
        <taxon>Candidatus Polarisedimenticolaceae</taxon>
        <taxon>Candidatus Polarisedimenticola</taxon>
    </lineage>
</organism>
<dbReference type="EMBL" id="JACXWD010000028">
    <property type="protein sequence ID" value="MBD3868323.1"/>
    <property type="molecule type" value="Genomic_DNA"/>
</dbReference>
<name>A0A8J7CLN2_9BACT</name>
<evidence type="ECO:0000313" key="1">
    <source>
        <dbReference type="EMBL" id="MBD3868323.1"/>
    </source>
</evidence>
<dbReference type="AlphaFoldDB" id="A0A8J7CLN2"/>
<protein>
    <submittedName>
        <fullName evidence="1">DUF3467 domain-containing protein</fullName>
    </submittedName>
</protein>
<accession>A0A8J7CLN2</accession>
<dbReference type="Proteomes" id="UP000648239">
    <property type="component" value="Unassembled WGS sequence"/>
</dbReference>
<evidence type="ECO:0000313" key="2">
    <source>
        <dbReference type="Proteomes" id="UP000648239"/>
    </source>
</evidence>
<proteinExistence type="predicted"/>
<dbReference type="Pfam" id="PF11950">
    <property type="entry name" value="DUF3467"/>
    <property type="match status" value="1"/>
</dbReference>
<dbReference type="InterPro" id="IPR021857">
    <property type="entry name" value="DUF3467"/>
</dbReference>
<sequence>MAIKKEGERREMPVKIPERVLSGVYANQMVVSHTGEEFLLDFVNLFPPEGVVNARVIVSPGHLKRMIRALQENLRKYENQHGQIMEAPAPTPGQLQN</sequence>
<reference evidence="1 2" key="1">
    <citation type="submission" date="2020-08" db="EMBL/GenBank/DDBJ databases">
        <title>Acidobacteriota in marine sediments use diverse sulfur dissimilation pathways.</title>
        <authorList>
            <person name="Wasmund K."/>
        </authorList>
    </citation>
    <scope>NUCLEOTIDE SEQUENCE [LARGE SCALE GENOMIC DNA]</scope>
    <source>
        <strain evidence="1">MAG AM4</strain>
    </source>
</reference>
<comment type="caution">
    <text evidence="1">The sequence shown here is derived from an EMBL/GenBank/DDBJ whole genome shotgun (WGS) entry which is preliminary data.</text>
</comment>